<dbReference type="Proteomes" id="UP001596472">
    <property type="component" value="Unassembled WGS sequence"/>
</dbReference>
<feature type="chain" id="PRO_5045654057" description="Peptidase C-terminal archaeal/bacterial domain-containing protein" evidence="1">
    <location>
        <begin position="23"/>
        <end position="876"/>
    </location>
</feature>
<evidence type="ECO:0000256" key="1">
    <source>
        <dbReference type="SAM" id="SignalP"/>
    </source>
</evidence>
<organism evidence="2 3">
    <name type="scientific">Haloferula chungangensis</name>
    <dbReference type="NCBI Taxonomy" id="1048331"/>
    <lineage>
        <taxon>Bacteria</taxon>
        <taxon>Pseudomonadati</taxon>
        <taxon>Verrucomicrobiota</taxon>
        <taxon>Verrucomicrobiia</taxon>
        <taxon>Verrucomicrobiales</taxon>
        <taxon>Verrucomicrobiaceae</taxon>
        <taxon>Haloferula</taxon>
    </lineage>
</organism>
<evidence type="ECO:0000313" key="3">
    <source>
        <dbReference type="Proteomes" id="UP001596472"/>
    </source>
</evidence>
<dbReference type="SUPFAM" id="SSF89260">
    <property type="entry name" value="Collagen-binding domain"/>
    <property type="match status" value="1"/>
</dbReference>
<dbReference type="RefSeq" id="WP_379712530.1">
    <property type="nucleotide sequence ID" value="NZ_JBHTBS010000005.1"/>
</dbReference>
<evidence type="ECO:0008006" key="4">
    <source>
        <dbReference type="Google" id="ProtNLM"/>
    </source>
</evidence>
<sequence>MRQFPLLLVVSAFSLLTPSVHGIVSGSDVAGSVGPGDWTDSYTIEVSAGAVIRAAVGEVSDTDFDPAVEILSPTGAALASSYSNSTGTSAYVASAPVSGTYTIVVSDYSSNEAGNYNLSVFAGAATQSSVHDNYLNASSGSDFTGKIDVGELDILTIEVPAGAVINAAVGESTDTGFDPSIEIISPTGGSLGYSYSNSTGTNAYVASAPVSGTYAIVVSDQSSNESGHYHLSVVAGASSQSSDHDNFLEVTSGSDFSGRIERGDLDVLTIHAPAGAVINAAFGEAVDTIFDPAVQIISPTGASLDHSYSTSTGTNAYVASTPVSGLYTIIVSDNGCNDPGDYQLSVVVGSVAQSASHDNFLAATSGSDFTGRIERGELDVLTITAPAGAVINASIGEATETIFDPAIQIISPTGASLNYSYSTSTGTNAYVASAPISGLYTIIVSDNGCNEPGDYHLSVAVGGVAQSDSHDNFLDVTSGSDFSGRIERGELDVLTITAPAGAVLNAAVGEATDTIFDPAVQILSPTGAALDYRYSTSTGTNAYVASAPVSGTYTIIVSDDGCNEPGEYNLSVVVGSVTQSDSHDNFLDVTSGSDLCGRIERGEFDVVTIDAPAGAVIRAGIGEAVDTSFDPAVQILSPAGASLGYNYTTSSGTAAYVASAPASGRYAIVISDDGCNDPGDYLLSVVVGGTAELSAGDNTSISNGETHSGALQTGESDAHAFGGMAGEVIQITLADTRSGNFSPEMELLSPAGNSLGIRSHGTHSFTLPATGNYFLIVYDSGHNAAGNYQVSASGFTGNLTIRFVSPNDRLPKLHIGRLPNGSIEVWWSATYSGWTLQKAASLDESAFTDQTSEIADDRWRHVVPHPSGRQFFRLTR</sequence>
<protein>
    <recommendedName>
        <fullName evidence="4">Peptidase C-terminal archaeal/bacterial domain-containing protein</fullName>
    </recommendedName>
</protein>
<dbReference type="EMBL" id="JBHTBS010000005">
    <property type="protein sequence ID" value="MFC7337847.1"/>
    <property type="molecule type" value="Genomic_DNA"/>
</dbReference>
<evidence type="ECO:0000313" key="2">
    <source>
        <dbReference type="EMBL" id="MFC7337847.1"/>
    </source>
</evidence>
<gene>
    <name evidence="2" type="ORF">ACFQY0_11715</name>
</gene>
<name>A0ABW2L9I9_9BACT</name>
<proteinExistence type="predicted"/>
<accession>A0ABW2L9I9</accession>
<reference evidence="3" key="1">
    <citation type="journal article" date="2019" name="Int. J. Syst. Evol. Microbiol.">
        <title>The Global Catalogue of Microorganisms (GCM) 10K type strain sequencing project: providing services to taxonomists for standard genome sequencing and annotation.</title>
        <authorList>
            <consortium name="The Broad Institute Genomics Platform"/>
            <consortium name="The Broad Institute Genome Sequencing Center for Infectious Disease"/>
            <person name="Wu L."/>
            <person name="Ma J."/>
        </authorList>
    </citation>
    <scope>NUCLEOTIDE SEQUENCE [LARGE SCALE GENOMIC DNA]</scope>
    <source>
        <strain evidence="3">CGMCC 4.1467</strain>
    </source>
</reference>
<feature type="signal peptide" evidence="1">
    <location>
        <begin position="1"/>
        <end position="22"/>
    </location>
</feature>
<keyword evidence="1" id="KW-0732">Signal</keyword>
<dbReference type="Gene3D" id="2.60.120.380">
    <property type="match status" value="7"/>
</dbReference>
<keyword evidence="3" id="KW-1185">Reference proteome</keyword>
<comment type="caution">
    <text evidence="2">The sequence shown here is derived from an EMBL/GenBank/DDBJ whole genome shotgun (WGS) entry which is preliminary data.</text>
</comment>